<dbReference type="Gene3D" id="2.180.10.10">
    <property type="entry name" value="RHS repeat-associated core"/>
    <property type="match status" value="1"/>
</dbReference>
<gene>
    <name evidence="1" type="ORF">SU9_033275</name>
</gene>
<dbReference type="Proteomes" id="UP000009036">
    <property type="component" value="Chromosome"/>
</dbReference>
<evidence type="ECO:0000313" key="1">
    <source>
        <dbReference type="EMBL" id="QTZ95729.1"/>
    </source>
</evidence>
<protein>
    <submittedName>
        <fullName evidence="1">Uncharacterized protein</fullName>
    </submittedName>
</protein>
<name>A0A8B1NN78_9ACTN</name>
<reference evidence="1" key="2">
    <citation type="submission" date="2021-04" db="EMBL/GenBank/DDBJ databases">
        <authorList>
            <person name="Wen M.-L."/>
            <person name="Han X.-L."/>
            <person name="Xiong J."/>
        </authorList>
    </citation>
    <scope>NUCLEOTIDE SEQUENCE</scope>
    <source>
        <strain evidence="1">AGR0001</strain>
    </source>
</reference>
<dbReference type="AlphaFoldDB" id="A0A8B1NN78"/>
<dbReference type="EMBL" id="CP072931">
    <property type="protein sequence ID" value="QTZ95729.1"/>
    <property type="molecule type" value="Genomic_DNA"/>
</dbReference>
<proteinExistence type="predicted"/>
<dbReference type="RefSeq" id="WP_208859270.1">
    <property type="nucleotide sequence ID" value="NZ_CP072931.1"/>
</dbReference>
<sequence length="125" mass="13287">MAGTTYPHLPECQFYVGGIDDTTDTGLTHLGAREYDPETGRILSVDPRQSRQHFLNGLAAINPAKWGGYRSHPTASGLEVEMGIGSATWAKTDPVDPGTRRVVTGGARLLHDPTGILADLLAACS</sequence>
<organism evidence="1 2">
    <name type="scientific">Streptomyces auratus AGR0001</name>
    <dbReference type="NCBI Taxonomy" id="1160718"/>
    <lineage>
        <taxon>Bacteria</taxon>
        <taxon>Bacillati</taxon>
        <taxon>Actinomycetota</taxon>
        <taxon>Actinomycetes</taxon>
        <taxon>Kitasatosporales</taxon>
        <taxon>Streptomycetaceae</taxon>
        <taxon>Streptomyces</taxon>
    </lineage>
</organism>
<dbReference type="KEGG" id="sauh:SU9_033275"/>
<evidence type="ECO:0000313" key="2">
    <source>
        <dbReference type="Proteomes" id="UP000009036"/>
    </source>
</evidence>
<keyword evidence="2" id="KW-1185">Reference proteome</keyword>
<reference evidence="1" key="1">
    <citation type="journal article" date="2012" name="J. Bacteriol.">
        <title>Genome Sequence of Streptomyces auratus Strain AGR0001, a Phoslactomycin-Producing Actinomycete.</title>
        <authorList>
            <person name="Han X."/>
            <person name="Li M."/>
            <person name="Ding Z."/>
            <person name="Zhao J."/>
            <person name="Ji K."/>
            <person name="Wen M."/>
            <person name="Lu T."/>
        </authorList>
    </citation>
    <scope>NUCLEOTIDE SEQUENCE</scope>
    <source>
        <strain evidence="1">AGR0001</strain>
    </source>
</reference>
<accession>A0A8B1NN78</accession>